<dbReference type="AlphaFoldDB" id="A0AAD5MI16"/>
<evidence type="ECO:0000256" key="1">
    <source>
        <dbReference type="SAM" id="MobiDB-lite"/>
    </source>
</evidence>
<evidence type="ECO:0000313" key="4">
    <source>
        <dbReference type="Proteomes" id="UP001196413"/>
    </source>
</evidence>
<name>A0AAD5MI16_PARTN</name>
<sequence length="147" mass="16113">MEIILVLVAATSAVYAKLTCTKCPFHIAPTGHTNCTETCEGDVCIIVVNKHFNGTIIANCIQLHDGDEFTEGLAICNREEYRTSCACVTKDHCNSPTSPIADFRFVEEPILEGYQLTPLVSGGESPGGRHTTMPHEDQTSRDNLEWV</sequence>
<feature type="compositionally biased region" description="Basic and acidic residues" evidence="1">
    <location>
        <begin position="133"/>
        <end position="147"/>
    </location>
</feature>
<evidence type="ECO:0000256" key="2">
    <source>
        <dbReference type="SAM" id="SignalP"/>
    </source>
</evidence>
<protein>
    <submittedName>
        <fullName evidence="3">Uncharacterized protein</fullName>
    </submittedName>
</protein>
<reference evidence="3" key="1">
    <citation type="submission" date="2021-06" db="EMBL/GenBank/DDBJ databases">
        <title>Parelaphostrongylus tenuis whole genome reference sequence.</title>
        <authorList>
            <person name="Garwood T.J."/>
            <person name="Larsen P.A."/>
            <person name="Fountain-Jones N.M."/>
            <person name="Garbe J.R."/>
            <person name="Macchietto M.G."/>
            <person name="Kania S.A."/>
            <person name="Gerhold R.W."/>
            <person name="Richards J.E."/>
            <person name="Wolf T.M."/>
        </authorList>
    </citation>
    <scope>NUCLEOTIDE SEQUENCE</scope>
    <source>
        <strain evidence="3">MNPRO001-30</strain>
        <tissue evidence="3">Meninges</tissue>
    </source>
</reference>
<organism evidence="3 4">
    <name type="scientific">Parelaphostrongylus tenuis</name>
    <name type="common">Meningeal worm</name>
    <dbReference type="NCBI Taxonomy" id="148309"/>
    <lineage>
        <taxon>Eukaryota</taxon>
        <taxon>Metazoa</taxon>
        <taxon>Ecdysozoa</taxon>
        <taxon>Nematoda</taxon>
        <taxon>Chromadorea</taxon>
        <taxon>Rhabditida</taxon>
        <taxon>Rhabditina</taxon>
        <taxon>Rhabditomorpha</taxon>
        <taxon>Strongyloidea</taxon>
        <taxon>Metastrongylidae</taxon>
        <taxon>Parelaphostrongylus</taxon>
    </lineage>
</organism>
<keyword evidence="2" id="KW-0732">Signal</keyword>
<evidence type="ECO:0000313" key="3">
    <source>
        <dbReference type="EMBL" id="KAJ1358935.1"/>
    </source>
</evidence>
<comment type="caution">
    <text evidence="3">The sequence shown here is derived from an EMBL/GenBank/DDBJ whole genome shotgun (WGS) entry which is preliminary data.</text>
</comment>
<keyword evidence="4" id="KW-1185">Reference proteome</keyword>
<gene>
    <name evidence="3" type="ORF">KIN20_017506</name>
</gene>
<accession>A0AAD5MI16</accession>
<feature type="signal peptide" evidence="2">
    <location>
        <begin position="1"/>
        <end position="16"/>
    </location>
</feature>
<proteinExistence type="predicted"/>
<feature type="region of interest" description="Disordered" evidence="1">
    <location>
        <begin position="120"/>
        <end position="147"/>
    </location>
</feature>
<dbReference type="Proteomes" id="UP001196413">
    <property type="component" value="Unassembled WGS sequence"/>
</dbReference>
<feature type="chain" id="PRO_5041897295" evidence="2">
    <location>
        <begin position="17"/>
        <end position="147"/>
    </location>
</feature>
<dbReference type="EMBL" id="JAHQIW010003516">
    <property type="protein sequence ID" value="KAJ1358935.1"/>
    <property type="molecule type" value="Genomic_DNA"/>
</dbReference>